<sequence>MWRSLFLAVGITLIIVGAECLIVDSAMMAAEGGPKAFTPPDWAPWSMMSSGAIVILYSFTIPKRMHG</sequence>
<gene>
    <name evidence="2" type="ORF">C5Y96_25075</name>
</gene>
<comment type="caution">
    <text evidence="2">The sequence shown here is derived from an EMBL/GenBank/DDBJ whole genome shotgun (WGS) entry which is preliminary data.</text>
</comment>
<keyword evidence="1" id="KW-1133">Transmembrane helix</keyword>
<accession>A0A2S8EZ86</accession>
<name>A0A2S8EZ86_9BACT</name>
<protein>
    <submittedName>
        <fullName evidence="2">Uncharacterized protein</fullName>
    </submittedName>
</protein>
<dbReference type="OrthoDB" id="280018at2"/>
<dbReference type="EMBL" id="PUIA01000085">
    <property type="protein sequence ID" value="PQO25181.1"/>
    <property type="molecule type" value="Genomic_DNA"/>
</dbReference>
<keyword evidence="1" id="KW-0472">Membrane</keyword>
<dbReference type="RefSeq" id="WP_105359144.1">
    <property type="nucleotide sequence ID" value="NZ_PUIA01000085.1"/>
</dbReference>
<evidence type="ECO:0000313" key="2">
    <source>
        <dbReference type="EMBL" id="PQO25181.1"/>
    </source>
</evidence>
<evidence type="ECO:0000313" key="3">
    <source>
        <dbReference type="Proteomes" id="UP000240009"/>
    </source>
</evidence>
<feature type="transmembrane region" description="Helical" evidence="1">
    <location>
        <begin position="42"/>
        <end position="61"/>
    </location>
</feature>
<evidence type="ECO:0000256" key="1">
    <source>
        <dbReference type="SAM" id="Phobius"/>
    </source>
</evidence>
<reference evidence="2 3" key="1">
    <citation type="submission" date="2018-02" db="EMBL/GenBank/DDBJ databases">
        <title>Comparative genomes isolates from brazilian mangrove.</title>
        <authorList>
            <person name="Araujo J.E."/>
            <person name="Taketani R.G."/>
            <person name="Silva M.C.P."/>
            <person name="Loureco M.V."/>
            <person name="Andreote F.D."/>
        </authorList>
    </citation>
    <scope>NUCLEOTIDE SEQUENCE [LARGE SCALE GENOMIC DNA]</scope>
    <source>
        <strain evidence="2 3">HEX-2 MGV</strain>
    </source>
</reference>
<organism evidence="2 3">
    <name type="scientific">Blastopirellula marina</name>
    <dbReference type="NCBI Taxonomy" id="124"/>
    <lineage>
        <taxon>Bacteria</taxon>
        <taxon>Pseudomonadati</taxon>
        <taxon>Planctomycetota</taxon>
        <taxon>Planctomycetia</taxon>
        <taxon>Pirellulales</taxon>
        <taxon>Pirellulaceae</taxon>
        <taxon>Blastopirellula</taxon>
    </lineage>
</organism>
<dbReference type="AlphaFoldDB" id="A0A2S8EZ86"/>
<keyword evidence="1" id="KW-0812">Transmembrane</keyword>
<dbReference type="Proteomes" id="UP000240009">
    <property type="component" value="Unassembled WGS sequence"/>
</dbReference>
<proteinExistence type="predicted"/>